<dbReference type="Proteomes" id="UP001499993">
    <property type="component" value="Unassembled WGS sequence"/>
</dbReference>
<keyword evidence="2" id="KW-0812">Transmembrane</keyword>
<evidence type="ECO:0000313" key="4">
    <source>
        <dbReference type="Proteomes" id="UP001499993"/>
    </source>
</evidence>
<feature type="compositionally biased region" description="Basic and acidic residues" evidence="1">
    <location>
        <begin position="231"/>
        <end position="242"/>
    </location>
</feature>
<evidence type="ECO:0000313" key="3">
    <source>
        <dbReference type="EMBL" id="GAA4934406.1"/>
    </source>
</evidence>
<feature type="transmembrane region" description="Helical" evidence="2">
    <location>
        <begin position="90"/>
        <end position="115"/>
    </location>
</feature>
<evidence type="ECO:0000256" key="1">
    <source>
        <dbReference type="SAM" id="MobiDB-lite"/>
    </source>
</evidence>
<sequence>MTGRAAAGGPKGDRVMDRAGPAAPRGGDRASDIEQENPAGNTSRRMRIGGEAMVEFIRAWVIGAVAWFMLTNVGSLVFQLLAPAEHVAGFGWALLWLGAIGFAAYFLSVVASALVHRAPDRHRFGRNALAVLAAPVVGTAVDTARLLTGTGVNWTLYLSWTAVALAGAAAAFLLMRRLQAPAVVESATGNRVRVPRTYWDRTDAGAAEHAAAGDEASEAEATGSDEPGSGESERPGAEKNAEPEAAGESQAEAPEPK</sequence>
<keyword evidence="4" id="KW-1185">Reference proteome</keyword>
<feature type="region of interest" description="Disordered" evidence="1">
    <location>
        <begin position="1"/>
        <end position="44"/>
    </location>
</feature>
<keyword evidence="2" id="KW-0472">Membrane</keyword>
<reference evidence="4" key="1">
    <citation type="journal article" date="2019" name="Int. J. Syst. Evol. Microbiol.">
        <title>The Global Catalogue of Microorganisms (GCM) 10K type strain sequencing project: providing services to taxonomists for standard genome sequencing and annotation.</title>
        <authorList>
            <consortium name="The Broad Institute Genomics Platform"/>
            <consortium name="The Broad Institute Genome Sequencing Center for Infectious Disease"/>
            <person name="Wu L."/>
            <person name="Ma J."/>
        </authorList>
    </citation>
    <scope>NUCLEOTIDE SEQUENCE [LARGE SCALE GENOMIC DNA]</scope>
    <source>
        <strain evidence="4">JCM 18123</strain>
    </source>
</reference>
<gene>
    <name evidence="3" type="ORF">GCM10023224_13710</name>
</gene>
<proteinExistence type="predicted"/>
<dbReference type="EMBL" id="BAABIK010000005">
    <property type="protein sequence ID" value="GAA4934406.1"/>
    <property type="molecule type" value="Genomic_DNA"/>
</dbReference>
<feature type="transmembrane region" description="Helical" evidence="2">
    <location>
        <begin position="52"/>
        <end position="70"/>
    </location>
</feature>
<keyword evidence="2" id="KW-1133">Transmembrane helix</keyword>
<accession>A0ABP9GAI7</accession>
<evidence type="ECO:0000256" key="2">
    <source>
        <dbReference type="SAM" id="Phobius"/>
    </source>
</evidence>
<protein>
    <submittedName>
        <fullName evidence="3">Uncharacterized protein</fullName>
    </submittedName>
</protein>
<name>A0ABP9GAI7_9ACTN</name>
<organism evidence="3 4">
    <name type="scientific">Streptomonospora halophila</name>
    <dbReference type="NCBI Taxonomy" id="427369"/>
    <lineage>
        <taxon>Bacteria</taxon>
        <taxon>Bacillati</taxon>
        <taxon>Actinomycetota</taxon>
        <taxon>Actinomycetes</taxon>
        <taxon>Streptosporangiales</taxon>
        <taxon>Nocardiopsidaceae</taxon>
        <taxon>Streptomonospora</taxon>
    </lineage>
</organism>
<feature type="transmembrane region" description="Helical" evidence="2">
    <location>
        <begin position="154"/>
        <end position="174"/>
    </location>
</feature>
<feature type="compositionally biased region" description="Low complexity" evidence="1">
    <location>
        <begin position="205"/>
        <end position="226"/>
    </location>
</feature>
<feature type="transmembrane region" description="Helical" evidence="2">
    <location>
        <begin position="127"/>
        <end position="148"/>
    </location>
</feature>
<comment type="caution">
    <text evidence="3">The sequence shown here is derived from an EMBL/GenBank/DDBJ whole genome shotgun (WGS) entry which is preliminary data.</text>
</comment>
<feature type="region of interest" description="Disordered" evidence="1">
    <location>
        <begin position="205"/>
        <end position="257"/>
    </location>
</feature>